<evidence type="ECO:0000256" key="3">
    <source>
        <dbReference type="ARBA" id="ARBA00022490"/>
    </source>
</evidence>
<comment type="similarity">
    <text evidence="2">Belongs to the peptidase S41B family.</text>
</comment>
<name>X1CN51_9ZZZZ</name>
<dbReference type="GO" id="GO:0005737">
    <property type="term" value="C:cytoplasm"/>
    <property type="evidence" value="ECO:0007669"/>
    <property type="project" value="UniProtKB-SubCell"/>
</dbReference>
<keyword evidence="5" id="KW-0378">Hydrolase</keyword>
<reference evidence="8" key="1">
    <citation type="journal article" date="2014" name="Front. Microbiol.">
        <title>High frequency of phylogenetically diverse reductive dehalogenase-homologous genes in deep subseafloor sedimentary metagenomes.</title>
        <authorList>
            <person name="Kawai M."/>
            <person name="Futagami T."/>
            <person name="Toyoda A."/>
            <person name="Takaki Y."/>
            <person name="Nishi S."/>
            <person name="Hori S."/>
            <person name="Arai W."/>
            <person name="Tsubouchi T."/>
            <person name="Morono Y."/>
            <person name="Uchiyama I."/>
            <person name="Ito T."/>
            <person name="Fujiyama A."/>
            <person name="Inagaki F."/>
            <person name="Takami H."/>
        </authorList>
    </citation>
    <scope>NUCLEOTIDE SEQUENCE</scope>
    <source>
        <strain evidence="8">Expedition CK06-06</strain>
    </source>
</reference>
<dbReference type="AlphaFoldDB" id="X1CN51"/>
<protein>
    <submittedName>
        <fullName evidence="8">Uncharacterized protein</fullName>
    </submittedName>
</protein>
<evidence type="ECO:0000313" key="8">
    <source>
        <dbReference type="EMBL" id="GAG97553.1"/>
    </source>
</evidence>
<dbReference type="GO" id="GO:0006508">
    <property type="term" value="P:proteolysis"/>
    <property type="evidence" value="ECO:0007669"/>
    <property type="project" value="UniProtKB-KW"/>
</dbReference>
<evidence type="ECO:0000256" key="5">
    <source>
        <dbReference type="ARBA" id="ARBA00022801"/>
    </source>
</evidence>
<dbReference type="EMBL" id="BART01025166">
    <property type="protein sequence ID" value="GAG97553.1"/>
    <property type="molecule type" value="Genomic_DNA"/>
</dbReference>
<accession>X1CN51</accession>
<dbReference type="SUPFAM" id="SSF52096">
    <property type="entry name" value="ClpP/crotonase"/>
    <property type="match status" value="1"/>
</dbReference>
<dbReference type="GO" id="GO:0008236">
    <property type="term" value="F:serine-type peptidase activity"/>
    <property type="evidence" value="ECO:0007669"/>
    <property type="project" value="UniProtKB-KW"/>
</dbReference>
<evidence type="ECO:0000256" key="1">
    <source>
        <dbReference type="ARBA" id="ARBA00004496"/>
    </source>
</evidence>
<keyword evidence="3" id="KW-0963">Cytoplasm</keyword>
<dbReference type="PANTHER" id="PTHR43253">
    <property type="entry name" value="TRICORN PROTEASE HOMOLOG 2-RELATED"/>
    <property type="match status" value="1"/>
</dbReference>
<comment type="caution">
    <text evidence="8">The sequence shown here is derived from an EMBL/GenBank/DDBJ whole genome shotgun (WGS) entry which is preliminary data.</text>
</comment>
<dbReference type="InterPro" id="IPR029045">
    <property type="entry name" value="ClpP/crotonase-like_dom_sf"/>
</dbReference>
<dbReference type="Gene3D" id="3.90.226.10">
    <property type="entry name" value="2-enoyl-CoA Hydratase, Chain A, domain 1"/>
    <property type="match status" value="1"/>
</dbReference>
<feature type="region of interest" description="Disordered" evidence="7">
    <location>
        <begin position="67"/>
        <end position="89"/>
    </location>
</feature>
<dbReference type="InterPro" id="IPR012393">
    <property type="entry name" value="Tricorn_protease"/>
</dbReference>
<dbReference type="PANTHER" id="PTHR43253:SF1">
    <property type="entry name" value="TRICORN PROTEASE HOMOLOG 2-RELATED"/>
    <property type="match status" value="1"/>
</dbReference>
<evidence type="ECO:0000256" key="6">
    <source>
        <dbReference type="ARBA" id="ARBA00022825"/>
    </source>
</evidence>
<evidence type="ECO:0000256" key="4">
    <source>
        <dbReference type="ARBA" id="ARBA00022670"/>
    </source>
</evidence>
<sequence>MSSNNRLTDRGLARAPQTGVYGPEREWLIEGHGVDPDIVVDNLPHATFKGKDAQLEAAIAFLKEEIRKHPVDVPEPPPYPDKSFDYKKK</sequence>
<gene>
    <name evidence="8" type="ORF">S01H4_45236</name>
</gene>
<proteinExistence type="inferred from homology"/>
<organism evidence="8">
    <name type="scientific">marine sediment metagenome</name>
    <dbReference type="NCBI Taxonomy" id="412755"/>
    <lineage>
        <taxon>unclassified sequences</taxon>
        <taxon>metagenomes</taxon>
        <taxon>ecological metagenomes</taxon>
    </lineage>
</organism>
<evidence type="ECO:0000256" key="2">
    <source>
        <dbReference type="ARBA" id="ARBA00008524"/>
    </source>
</evidence>
<keyword evidence="4" id="KW-0645">Protease</keyword>
<feature type="region of interest" description="Disordered" evidence="7">
    <location>
        <begin position="1"/>
        <end position="22"/>
    </location>
</feature>
<evidence type="ECO:0000256" key="7">
    <source>
        <dbReference type="SAM" id="MobiDB-lite"/>
    </source>
</evidence>
<comment type="subcellular location">
    <subcellularLocation>
        <location evidence="1">Cytoplasm</location>
    </subcellularLocation>
</comment>
<keyword evidence="6" id="KW-0720">Serine protease</keyword>